<dbReference type="SUPFAM" id="SSF56235">
    <property type="entry name" value="N-terminal nucleophile aminohydrolases (Ntn hydrolases)"/>
    <property type="match status" value="1"/>
</dbReference>
<keyword evidence="9" id="KW-0539">Nucleus</keyword>
<dbReference type="KEGG" id="bnn:FOA43_000618"/>
<evidence type="ECO:0000256" key="10">
    <source>
        <dbReference type="ARBA" id="ARBA00026071"/>
    </source>
</evidence>
<dbReference type="PRINTS" id="PR00141">
    <property type="entry name" value="PROTEASOME"/>
</dbReference>
<comment type="subunit">
    <text evidence="10">The 26S proteasome consists of a 20S proteasome core and two 19S regulatory subunits. The 20S proteasome core is composed of 28 subunits that are arranged in four stacked rings, resulting in a barrel-shaped structure. The two end rings are each formed by seven alpha subunits, and the two central rings are each formed by seven beta subunits. The catalytic chamber with the active sites is on the inside of the barrel.</text>
</comment>
<accession>A0A875RXF3</accession>
<dbReference type="PANTHER" id="PTHR32194:SF4">
    <property type="entry name" value="PROTEASOME SUBUNIT BETA TYPE-7"/>
    <property type="match status" value="1"/>
</dbReference>
<evidence type="ECO:0000256" key="2">
    <source>
        <dbReference type="ARBA" id="ARBA00004123"/>
    </source>
</evidence>
<evidence type="ECO:0000256" key="8">
    <source>
        <dbReference type="ARBA" id="ARBA00022942"/>
    </source>
</evidence>
<comment type="subcellular location">
    <subcellularLocation>
        <location evidence="2">Nucleus</location>
    </subcellularLocation>
</comment>
<dbReference type="GO" id="GO:0010499">
    <property type="term" value="P:proteasomal ubiquitin-independent protein catabolic process"/>
    <property type="evidence" value="ECO:0007669"/>
    <property type="project" value="UniProtKB-ARBA"/>
</dbReference>
<dbReference type="GO" id="GO:0005737">
    <property type="term" value="C:cytoplasm"/>
    <property type="evidence" value="ECO:0007669"/>
    <property type="project" value="TreeGrafter"/>
</dbReference>
<dbReference type="GO" id="GO:0004298">
    <property type="term" value="F:threonine-type endopeptidase activity"/>
    <property type="evidence" value="ECO:0007669"/>
    <property type="project" value="UniProtKB-KW"/>
</dbReference>
<dbReference type="InterPro" id="IPR024689">
    <property type="entry name" value="Proteasome_bsu_C"/>
</dbReference>
<sequence>MPGLSFENFQRNEYLVNQAGFKPPRATSTGTTIVGCRFKDGVVIAADTRATTGPIVADKNCEKLHRISPKIWCAGAGTAADTEMVTQLIQSNLELHSMSLNREPRVVSAMQMLKQHLFKYQGQVGAYLIVAGVDPTGPHLFSIQAHGSTDIGYYMSLGSGSLAAIAVLERDWKQDLSKDEAMKLCATAIQAGIFNDLGSGSNVDMCVMEMGKDAQLYRSFMTPNVREKKQRNYKFARGTTAVLRQSVFDIVEVVKEEEIPVGSSDAMDVDH</sequence>
<keyword evidence="6" id="KW-0888">Threonine protease</keyword>
<evidence type="ECO:0000313" key="13">
    <source>
        <dbReference type="EMBL" id="QPG73308.1"/>
    </source>
</evidence>
<feature type="domain" description="Proteasome beta subunit C-terminal" evidence="12">
    <location>
        <begin position="223"/>
        <end position="258"/>
    </location>
</feature>
<keyword evidence="7" id="KW-0378">Hydrolase</keyword>
<proteinExistence type="predicted"/>
<dbReference type="InterPro" id="IPR029055">
    <property type="entry name" value="Ntn_hydrolases_N"/>
</dbReference>
<protein>
    <recommendedName>
        <fullName evidence="3">proteasome endopeptidase complex</fullName>
        <ecNumber evidence="3">3.4.25.1</ecNumber>
    </recommendedName>
</protein>
<dbReference type="PANTHER" id="PTHR32194">
    <property type="entry name" value="METALLOPROTEASE TLDD"/>
    <property type="match status" value="1"/>
</dbReference>
<dbReference type="AlphaFoldDB" id="A0A875RXF3"/>
<keyword evidence="4" id="KW-0963">Cytoplasm</keyword>
<evidence type="ECO:0000259" key="12">
    <source>
        <dbReference type="Pfam" id="PF12465"/>
    </source>
</evidence>
<dbReference type="EMBL" id="CP064812">
    <property type="protein sequence ID" value="QPG73308.1"/>
    <property type="molecule type" value="Genomic_DNA"/>
</dbReference>
<dbReference type="Pfam" id="PF12465">
    <property type="entry name" value="Pr_beta_C"/>
    <property type="match status" value="1"/>
</dbReference>
<dbReference type="Proteomes" id="UP000662931">
    <property type="component" value="Chromosome 1"/>
</dbReference>
<evidence type="ECO:0000256" key="4">
    <source>
        <dbReference type="ARBA" id="ARBA00022490"/>
    </source>
</evidence>
<evidence type="ECO:0000256" key="3">
    <source>
        <dbReference type="ARBA" id="ARBA00012039"/>
    </source>
</evidence>
<dbReference type="EC" id="3.4.25.1" evidence="3"/>
<reference evidence="13" key="1">
    <citation type="submission" date="2020-10" db="EMBL/GenBank/DDBJ databases">
        <authorList>
            <person name="Roach M.J.R."/>
        </authorList>
    </citation>
    <scope>NUCLEOTIDE SEQUENCE</scope>
    <source>
        <strain evidence="13">CBS 1945</strain>
    </source>
</reference>
<feature type="active site" description="Nucleophile" evidence="11">
    <location>
        <position position="31"/>
    </location>
</feature>
<dbReference type="GO" id="GO:0043161">
    <property type="term" value="P:proteasome-mediated ubiquitin-dependent protein catabolic process"/>
    <property type="evidence" value="ECO:0007669"/>
    <property type="project" value="UniProtKB-ARBA"/>
</dbReference>
<dbReference type="PROSITE" id="PS51476">
    <property type="entry name" value="PROTEASOME_BETA_2"/>
    <property type="match status" value="1"/>
</dbReference>
<dbReference type="InterPro" id="IPR000243">
    <property type="entry name" value="Pept_T1A_subB"/>
</dbReference>
<dbReference type="GO" id="GO:0005634">
    <property type="term" value="C:nucleus"/>
    <property type="evidence" value="ECO:0007669"/>
    <property type="project" value="UniProtKB-SubCell"/>
</dbReference>
<keyword evidence="8 13" id="KW-0647">Proteasome</keyword>
<dbReference type="InterPro" id="IPR023333">
    <property type="entry name" value="Proteasome_suB-type"/>
</dbReference>
<organism evidence="13 14">
    <name type="scientific">Eeniella nana</name>
    <name type="common">Yeast</name>
    <name type="synonym">Brettanomyces nanus</name>
    <dbReference type="NCBI Taxonomy" id="13502"/>
    <lineage>
        <taxon>Eukaryota</taxon>
        <taxon>Fungi</taxon>
        <taxon>Dikarya</taxon>
        <taxon>Ascomycota</taxon>
        <taxon>Saccharomycotina</taxon>
        <taxon>Pichiomycetes</taxon>
        <taxon>Pichiales</taxon>
        <taxon>Pichiaceae</taxon>
        <taxon>Brettanomyces</taxon>
    </lineage>
</organism>
<gene>
    <name evidence="13" type="primary">PUP1</name>
    <name evidence="13" type="ORF">FOA43_000618</name>
</gene>
<keyword evidence="5" id="KW-0645">Protease</keyword>
<evidence type="ECO:0000256" key="9">
    <source>
        <dbReference type="ARBA" id="ARBA00023242"/>
    </source>
</evidence>
<dbReference type="FunFam" id="3.60.20.10:FF:000005">
    <property type="entry name" value="Proteasome subunit beta type-2"/>
    <property type="match status" value="1"/>
</dbReference>
<keyword evidence="14" id="KW-1185">Reference proteome</keyword>
<dbReference type="GO" id="GO:0019774">
    <property type="term" value="C:proteasome core complex, beta-subunit complex"/>
    <property type="evidence" value="ECO:0007669"/>
    <property type="project" value="UniProtKB-ARBA"/>
</dbReference>
<evidence type="ECO:0000256" key="5">
    <source>
        <dbReference type="ARBA" id="ARBA00022670"/>
    </source>
</evidence>
<evidence type="ECO:0000256" key="7">
    <source>
        <dbReference type="ARBA" id="ARBA00022801"/>
    </source>
</evidence>
<evidence type="ECO:0000256" key="1">
    <source>
        <dbReference type="ARBA" id="ARBA00001198"/>
    </source>
</evidence>
<evidence type="ECO:0000256" key="6">
    <source>
        <dbReference type="ARBA" id="ARBA00022698"/>
    </source>
</evidence>
<dbReference type="Pfam" id="PF00227">
    <property type="entry name" value="Proteasome"/>
    <property type="match status" value="1"/>
</dbReference>
<dbReference type="RefSeq" id="XP_038776873.1">
    <property type="nucleotide sequence ID" value="XM_038920945.1"/>
</dbReference>
<dbReference type="GeneID" id="62194019"/>
<comment type="catalytic activity">
    <reaction evidence="1">
        <text>Cleavage of peptide bonds with very broad specificity.</text>
        <dbReference type="EC" id="3.4.25.1"/>
    </reaction>
</comment>
<dbReference type="Gene3D" id="3.60.20.10">
    <property type="entry name" value="Glutamine Phosphoribosylpyrophosphate, subunit 1, domain 1"/>
    <property type="match status" value="1"/>
</dbReference>
<dbReference type="OrthoDB" id="429533at2759"/>
<dbReference type="CDD" id="cd03763">
    <property type="entry name" value="proteasome_beta_type_7"/>
    <property type="match status" value="1"/>
</dbReference>
<name>A0A875RXF3_EENNA</name>
<evidence type="ECO:0000256" key="11">
    <source>
        <dbReference type="PIRSR" id="PIRSR600243-1"/>
    </source>
</evidence>
<dbReference type="InterPro" id="IPR001353">
    <property type="entry name" value="Proteasome_sua/b"/>
</dbReference>
<evidence type="ECO:0000313" key="14">
    <source>
        <dbReference type="Proteomes" id="UP000662931"/>
    </source>
</evidence>